<accession>A0A2A5JW26</accession>
<keyword evidence="1" id="KW-0472">Membrane</keyword>
<keyword evidence="1" id="KW-1133">Transmembrane helix</keyword>
<dbReference type="EMBL" id="NKHF01000004">
    <property type="protein sequence ID" value="PCK33608.1"/>
    <property type="molecule type" value="Genomic_DNA"/>
</dbReference>
<feature type="transmembrane region" description="Helical" evidence="1">
    <location>
        <begin position="356"/>
        <end position="374"/>
    </location>
</feature>
<feature type="transmembrane region" description="Helical" evidence="1">
    <location>
        <begin position="12"/>
        <end position="35"/>
    </location>
</feature>
<feature type="transmembrane region" description="Helical" evidence="1">
    <location>
        <begin position="81"/>
        <end position="101"/>
    </location>
</feature>
<feature type="transmembrane region" description="Helical" evidence="1">
    <location>
        <begin position="285"/>
        <end position="309"/>
    </location>
</feature>
<protein>
    <recommendedName>
        <fullName evidence="4">Polysaccharide biosynthesis protein</fullName>
    </recommendedName>
</protein>
<evidence type="ECO:0000313" key="2">
    <source>
        <dbReference type="EMBL" id="PCK33608.1"/>
    </source>
</evidence>
<evidence type="ECO:0000313" key="3">
    <source>
        <dbReference type="Proteomes" id="UP000228621"/>
    </source>
</evidence>
<gene>
    <name evidence="2" type="ORF">CEX98_00900</name>
</gene>
<feature type="transmembrane region" description="Helical" evidence="1">
    <location>
        <begin position="244"/>
        <end position="264"/>
    </location>
</feature>
<evidence type="ECO:0008006" key="4">
    <source>
        <dbReference type="Google" id="ProtNLM"/>
    </source>
</evidence>
<dbReference type="AlphaFoldDB" id="A0A2A5JW26"/>
<evidence type="ECO:0000256" key="1">
    <source>
        <dbReference type="SAM" id="Phobius"/>
    </source>
</evidence>
<comment type="caution">
    <text evidence="2">The sequence shown here is derived from an EMBL/GenBank/DDBJ whole genome shotgun (WGS) entry which is preliminary data.</text>
</comment>
<reference evidence="3" key="1">
    <citation type="journal article" date="2019" name="Genome Announc.">
        <title>Draft Genome Sequence of Pseudoalteromonas piscicida Strain 36Y ROTHPW, an Hypersaline Seawater Isolate from the South Coast of Sonora, Mexico.</title>
        <authorList>
            <person name="Sanchez-Diaz R."/>
            <person name="Molina-Garza Z.J."/>
            <person name="Cruz-Suarez L.E."/>
            <person name="Selvin J."/>
            <person name="Kiran G.S."/>
            <person name="Ibarra-Gamez J.C."/>
            <person name="Gomez-Gil B."/>
            <person name="Galaviz-Silva L."/>
        </authorList>
    </citation>
    <scope>NUCLEOTIDE SEQUENCE [LARGE SCALE GENOMIC DNA]</scope>
    <source>
        <strain evidence="3">36Y_RITHPW</strain>
    </source>
</reference>
<feature type="transmembrane region" description="Helical" evidence="1">
    <location>
        <begin position="113"/>
        <end position="134"/>
    </location>
</feature>
<feature type="transmembrane region" description="Helical" evidence="1">
    <location>
        <begin position="41"/>
        <end position="60"/>
    </location>
</feature>
<feature type="transmembrane region" description="Helical" evidence="1">
    <location>
        <begin position="217"/>
        <end position="238"/>
    </location>
</feature>
<feature type="transmembrane region" description="Helical" evidence="1">
    <location>
        <begin position="170"/>
        <end position="189"/>
    </location>
</feature>
<sequence length="415" mass="47800">MKFNFLHKVKWNAAGQLLHMVYGILLITLIVKSFGTESYAYYVYFQTILASALLVEFGVTSRILNLDKSVFKEKINDYFNAYYSTIVLLFIMSVVSLSCHFLPSDKLKEDYTFIFVISFLVVFNYGRSLFRAFLLRSHRDEEFNKLYIFFDVFRLLSCAALIYFEVISNIWEMLLQLVVITAVELILLAKGIDKSVWSIKPKSMLSFIKCARGNRLYYFYSLLAVAVFQIPYWIIPILDSNEAVALYAIAILPGSLLVTAFYPITSSLLPFLRDSNSSLVESKKFLYLILLTLVLASCYSLFLVINDFVFRLWLGDEFDSRVVGLSDGLFLFGLFCVVKSLYTVFLLSLEGIRQVVAALAVSIVLYYTFFYFAIEPSLEGLSNTLFLLPLMTIMLLVLFGKFRFFYQNKNHVLQL</sequence>
<dbReference type="Proteomes" id="UP000228621">
    <property type="component" value="Unassembled WGS sequence"/>
</dbReference>
<dbReference type="RefSeq" id="WP_099640261.1">
    <property type="nucleotide sequence ID" value="NZ_NKHF01000004.1"/>
</dbReference>
<keyword evidence="1" id="KW-0812">Transmembrane</keyword>
<feature type="transmembrane region" description="Helical" evidence="1">
    <location>
        <begin position="146"/>
        <end position="164"/>
    </location>
</feature>
<organism evidence="2 3">
    <name type="scientific">Pseudoalteromonas piscicida</name>
    <dbReference type="NCBI Taxonomy" id="43662"/>
    <lineage>
        <taxon>Bacteria</taxon>
        <taxon>Pseudomonadati</taxon>
        <taxon>Pseudomonadota</taxon>
        <taxon>Gammaproteobacteria</taxon>
        <taxon>Alteromonadales</taxon>
        <taxon>Pseudoalteromonadaceae</taxon>
        <taxon>Pseudoalteromonas</taxon>
    </lineage>
</organism>
<feature type="transmembrane region" description="Helical" evidence="1">
    <location>
        <begin position="329"/>
        <end position="349"/>
    </location>
</feature>
<proteinExistence type="predicted"/>
<feature type="transmembrane region" description="Helical" evidence="1">
    <location>
        <begin position="386"/>
        <end position="406"/>
    </location>
</feature>
<name>A0A2A5JW26_PSEO7</name>
<keyword evidence="3" id="KW-1185">Reference proteome</keyword>